<name>A0ABW0RRA4_9BURK</name>
<keyword evidence="1" id="KW-0812">Transmembrane</keyword>
<evidence type="ECO:0000256" key="1">
    <source>
        <dbReference type="SAM" id="Phobius"/>
    </source>
</evidence>
<comment type="caution">
    <text evidence="2">The sequence shown here is derived from an EMBL/GenBank/DDBJ whole genome shotgun (WGS) entry which is preliminary data.</text>
</comment>
<reference evidence="3" key="1">
    <citation type="journal article" date="2019" name="Int. J. Syst. Evol. Microbiol.">
        <title>The Global Catalogue of Microorganisms (GCM) 10K type strain sequencing project: providing services to taxonomists for standard genome sequencing and annotation.</title>
        <authorList>
            <consortium name="The Broad Institute Genomics Platform"/>
            <consortium name="The Broad Institute Genome Sequencing Center for Infectious Disease"/>
            <person name="Wu L."/>
            <person name="Ma J."/>
        </authorList>
    </citation>
    <scope>NUCLEOTIDE SEQUENCE [LARGE SCALE GENOMIC DNA]</scope>
    <source>
        <strain evidence="3">CGMCC 4.5798</strain>
    </source>
</reference>
<protein>
    <submittedName>
        <fullName evidence="2">MSHA biogenesis protein MshP</fullName>
    </submittedName>
</protein>
<keyword evidence="3" id="KW-1185">Reference proteome</keyword>
<evidence type="ECO:0000313" key="3">
    <source>
        <dbReference type="Proteomes" id="UP001596086"/>
    </source>
</evidence>
<keyword evidence="1" id="KW-1133">Transmembrane helix</keyword>
<gene>
    <name evidence="2" type="ORF">ACFPO9_02400</name>
</gene>
<keyword evidence="1" id="KW-0472">Membrane</keyword>
<organism evidence="2 3">
    <name type="scientific">Massilia aerilata</name>
    <dbReference type="NCBI Taxonomy" id="453817"/>
    <lineage>
        <taxon>Bacteria</taxon>
        <taxon>Pseudomonadati</taxon>
        <taxon>Pseudomonadota</taxon>
        <taxon>Betaproteobacteria</taxon>
        <taxon>Burkholderiales</taxon>
        <taxon>Oxalobacteraceae</taxon>
        <taxon>Telluria group</taxon>
        <taxon>Massilia</taxon>
    </lineage>
</organism>
<accession>A0ABW0RRA4</accession>
<feature type="transmembrane region" description="Helical" evidence="1">
    <location>
        <begin position="12"/>
        <end position="33"/>
    </location>
</feature>
<dbReference type="EMBL" id="JBHSMZ010000001">
    <property type="protein sequence ID" value="MFC5547364.1"/>
    <property type="molecule type" value="Genomic_DNA"/>
</dbReference>
<evidence type="ECO:0000313" key="2">
    <source>
        <dbReference type="EMBL" id="MFC5547364.1"/>
    </source>
</evidence>
<sequence>MKLSRIPRRQGGFAYIAAVILLVIVSGMAIAVVRLNLTQAETGTGAALTARASQAARAGLEWAFYQIGKNKADGCVKRTLSDFKTDTGFLVTVSCRVTAYNEGQDPATGSPLVKNLYRVEALACNGSAASCPDDANSAQADYTERRRVATLCMPASGNGDCY</sequence>
<dbReference type="RefSeq" id="WP_379766497.1">
    <property type="nucleotide sequence ID" value="NZ_JBHSMZ010000001.1"/>
</dbReference>
<dbReference type="Proteomes" id="UP001596086">
    <property type="component" value="Unassembled WGS sequence"/>
</dbReference>
<proteinExistence type="predicted"/>